<dbReference type="Pfam" id="PF17764">
    <property type="entry name" value="PriA_3primeBD"/>
    <property type="match status" value="1"/>
</dbReference>
<dbReference type="PANTHER" id="PTHR30580">
    <property type="entry name" value="PRIMOSOMAL PROTEIN N"/>
    <property type="match status" value="1"/>
</dbReference>
<dbReference type="NCBIfam" id="TIGR00595">
    <property type="entry name" value="priA"/>
    <property type="match status" value="1"/>
</dbReference>
<dbReference type="AlphaFoldDB" id="A0A1F6PFS6"/>
<dbReference type="InterPro" id="IPR027417">
    <property type="entry name" value="P-loop_NTPase"/>
</dbReference>
<dbReference type="SUPFAM" id="SSF52540">
    <property type="entry name" value="P-loop containing nucleoside triphosphate hydrolases"/>
    <property type="match status" value="1"/>
</dbReference>
<dbReference type="InterPro" id="IPR005259">
    <property type="entry name" value="PriA"/>
</dbReference>
<organism evidence="9 10">
    <name type="scientific">Candidatus Magasanikbacteria bacterium RIFOXYD2_FULL_41_14</name>
    <dbReference type="NCBI Taxonomy" id="1798709"/>
    <lineage>
        <taxon>Bacteria</taxon>
        <taxon>Candidatus Magasanikiibacteriota</taxon>
    </lineage>
</organism>
<reference evidence="9 10" key="1">
    <citation type="journal article" date="2016" name="Nat. Commun.">
        <title>Thousands of microbial genomes shed light on interconnected biogeochemical processes in an aquifer system.</title>
        <authorList>
            <person name="Anantharaman K."/>
            <person name="Brown C.T."/>
            <person name="Hug L.A."/>
            <person name="Sharon I."/>
            <person name="Castelle C.J."/>
            <person name="Probst A.J."/>
            <person name="Thomas B.C."/>
            <person name="Singh A."/>
            <person name="Wilkins M.J."/>
            <person name="Karaoz U."/>
            <person name="Brodie E.L."/>
            <person name="Williams K.H."/>
            <person name="Hubbard S.S."/>
            <person name="Banfield J.F."/>
        </authorList>
    </citation>
    <scope>NUCLEOTIDE SEQUENCE [LARGE SCALE GENOMIC DNA]</scope>
</reference>
<evidence type="ECO:0000256" key="3">
    <source>
        <dbReference type="ARBA" id="ARBA00022723"/>
    </source>
</evidence>
<protein>
    <submittedName>
        <fullName evidence="9">Primosomal protein N</fullName>
    </submittedName>
</protein>
<keyword evidence="1" id="KW-0639">Primosome</keyword>
<evidence type="ECO:0000313" key="10">
    <source>
        <dbReference type="Proteomes" id="UP000178254"/>
    </source>
</evidence>
<keyword evidence="6" id="KW-0067">ATP-binding</keyword>
<dbReference type="GO" id="GO:0006302">
    <property type="term" value="P:double-strand break repair"/>
    <property type="evidence" value="ECO:0007669"/>
    <property type="project" value="InterPro"/>
</dbReference>
<comment type="caution">
    <text evidence="9">The sequence shown here is derived from an EMBL/GenBank/DDBJ whole genome shotgun (WGS) entry which is preliminary data.</text>
</comment>
<evidence type="ECO:0000256" key="1">
    <source>
        <dbReference type="ARBA" id="ARBA00022515"/>
    </source>
</evidence>
<evidence type="ECO:0000256" key="4">
    <source>
        <dbReference type="ARBA" id="ARBA00022741"/>
    </source>
</evidence>
<dbReference type="EMBL" id="MFRE01000005">
    <property type="protein sequence ID" value="OGH95026.1"/>
    <property type="molecule type" value="Genomic_DNA"/>
</dbReference>
<evidence type="ECO:0000256" key="6">
    <source>
        <dbReference type="ARBA" id="ARBA00022840"/>
    </source>
</evidence>
<evidence type="ECO:0000256" key="5">
    <source>
        <dbReference type="ARBA" id="ARBA00022833"/>
    </source>
</evidence>
<evidence type="ECO:0000313" key="9">
    <source>
        <dbReference type="EMBL" id="OGH95026.1"/>
    </source>
</evidence>
<dbReference type="Gene3D" id="3.40.50.300">
    <property type="entry name" value="P-loop containing nucleotide triphosphate hydrolases"/>
    <property type="match status" value="1"/>
</dbReference>
<dbReference type="InterPro" id="IPR042115">
    <property type="entry name" value="PriA_3primeBD_sf"/>
</dbReference>
<sequence>MLIAEIVPVRRLPANLIKFDYLVPKEMENTVAVGQLTYIPFQKTEIFGLITAIKKEDSKIKNLKSISKLVFEVPVLSAKQINFLTELAELYKTPLSFLIKTNLPPLQKRKLTKLEIKPPTPSALAQHSLKPELVLYHDQTQRARWAEDFIKTPGIKLILVPELNQLAHWAKLLGEDQVIIVNSELTEKKQFEVWWQVYHQEKKIVIGTRAALFLPWNNLDAIVLDDEGNPNYKSWDMAPRFHTRDAAFILAKAMSAKVYLLSHTPSVDSHYFAEKKIYQRQGEWRLTARPETVIVDLKDERRGGNYDVLSQPLVNIAKQAQGDWFFYINRRGQSNYVGCRDCGYVAKCKVCGRGLIFHADSQKLHCHFCKTTFPQSAHCPQCQGVNMVMYGAGTELVENKLRTMFKDRPIVRLDADTADYTKLSDDATSKIIVGTQLAWNRINWSRLGLLAIVDADLTLFVPEFKMTENLFQLIRNAEFDLPIEAKLVIQTSHPENAVFKALNNPTEFYETELKNRHDLQYPPFYYLVRIYWSGNTTAATSAQAEKMIAQANKLTSIDKRVIIFGPLEMTPYWQNKKFWQTLIVKLPLERYKELTKKLAEIMPADCKFDPNPNTLLTIG</sequence>
<dbReference type="GO" id="GO:0005524">
    <property type="term" value="F:ATP binding"/>
    <property type="evidence" value="ECO:0007669"/>
    <property type="project" value="UniProtKB-KW"/>
</dbReference>
<dbReference type="GO" id="GO:0043138">
    <property type="term" value="F:3'-5' DNA helicase activity"/>
    <property type="evidence" value="ECO:0007669"/>
    <property type="project" value="TreeGrafter"/>
</dbReference>
<keyword evidence="5" id="KW-0862">Zinc</keyword>
<dbReference type="Gene3D" id="3.40.1440.60">
    <property type="entry name" value="PriA, 3(prime) DNA-binding domain"/>
    <property type="match status" value="1"/>
</dbReference>
<proteinExistence type="predicted"/>
<keyword evidence="7" id="KW-0238">DNA-binding</keyword>
<accession>A0A1F6PFS6</accession>
<keyword evidence="2" id="KW-0235">DNA replication</keyword>
<dbReference type="GO" id="GO:0006310">
    <property type="term" value="P:DNA recombination"/>
    <property type="evidence" value="ECO:0007669"/>
    <property type="project" value="InterPro"/>
</dbReference>
<dbReference type="STRING" id="1798709.A2538_05075"/>
<keyword evidence="3" id="KW-0479">Metal-binding</keyword>
<dbReference type="GO" id="GO:0003677">
    <property type="term" value="F:DNA binding"/>
    <property type="evidence" value="ECO:0007669"/>
    <property type="project" value="UniProtKB-KW"/>
</dbReference>
<keyword evidence="4" id="KW-0547">Nucleotide-binding</keyword>
<evidence type="ECO:0000259" key="8">
    <source>
        <dbReference type="Pfam" id="PF17764"/>
    </source>
</evidence>
<evidence type="ECO:0000256" key="7">
    <source>
        <dbReference type="ARBA" id="ARBA00023125"/>
    </source>
</evidence>
<dbReference type="InterPro" id="IPR041222">
    <property type="entry name" value="PriA_3primeBD"/>
</dbReference>
<name>A0A1F6PFS6_9BACT</name>
<dbReference type="PANTHER" id="PTHR30580:SF0">
    <property type="entry name" value="PRIMOSOMAL PROTEIN N"/>
    <property type="match status" value="1"/>
</dbReference>
<dbReference type="Proteomes" id="UP000178254">
    <property type="component" value="Unassembled WGS sequence"/>
</dbReference>
<gene>
    <name evidence="9" type="ORF">A2538_05075</name>
</gene>
<dbReference type="GO" id="GO:0006270">
    <property type="term" value="P:DNA replication initiation"/>
    <property type="evidence" value="ECO:0007669"/>
    <property type="project" value="TreeGrafter"/>
</dbReference>
<evidence type="ECO:0000256" key="2">
    <source>
        <dbReference type="ARBA" id="ARBA00022705"/>
    </source>
</evidence>
<feature type="domain" description="Primosomal protein N' 3' DNA-binding" evidence="8">
    <location>
        <begin position="19"/>
        <end position="104"/>
    </location>
</feature>